<keyword evidence="3" id="KW-1185">Reference proteome</keyword>
<dbReference type="Proteomes" id="UP001054945">
    <property type="component" value="Unassembled WGS sequence"/>
</dbReference>
<evidence type="ECO:0000313" key="2">
    <source>
        <dbReference type="EMBL" id="GIY62529.1"/>
    </source>
</evidence>
<proteinExistence type="predicted"/>
<accession>A0AAV4UXR4</accession>
<evidence type="ECO:0000256" key="1">
    <source>
        <dbReference type="SAM" id="MobiDB-lite"/>
    </source>
</evidence>
<evidence type="ECO:0000313" key="3">
    <source>
        <dbReference type="Proteomes" id="UP001054945"/>
    </source>
</evidence>
<reference evidence="2 3" key="1">
    <citation type="submission" date="2021-06" db="EMBL/GenBank/DDBJ databases">
        <title>Caerostris extrusa draft genome.</title>
        <authorList>
            <person name="Kono N."/>
            <person name="Arakawa K."/>
        </authorList>
    </citation>
    <scope>NUCLEOTIDE SEQUENCE [LARGE SCALE GENOMIC DNA]</scope>
</reference>
<dbReference type="AlphaFoldDB" id="A0AAV4UXR4"/>
<organism evidence="2 3">
    <name type="scientific">Caerostris extrusa</name>
    <name type="common">Bark spider</name>
    <name type="synonym">Caerostris bankana</name>
    <dbReference type="NCBI Taxonomy" id="172846"/>
    <lineage>
        <taxon>Eukaryota</taxon>
        <taxon>Metazoa</taxon>
        <taxon>Ecdysozoa</taxon>
        <taxon>Arthropoda</taxon>
        <taxon>Chelicerata</taxon>
        <taxon>Arachnida</taxon>
        <taxon>Araneae</taxon>
        <taxon>Araneomorphae</taxon>
        <taxon>Entelegynae</taxon>
        <taxon>Araneoidea</taxon>
        <taxon>Araneidae</taxon>
        <taxon>Caerostris</taxon>
    </lineage>
</organism>
<comment type="caution">
    <text evidence="2">The sequence shown here is derived from an EMBL/GenBank/DDBJ whole genome shotgun (WGS) entry which is preliminary data.</text>
</comment>
<protein>
    <submittedName>
        <fullName evidence="2">Uncharacterized protein</fullName>
    </submittedName>
</protein>
<dbReference type="EMBL" id="BPLR01013630">
    <property type="protein sequence ID" value="GIY62529.1"/>
    <property type="molecule type" value="Genomic_DNA"/>
</dbReference>
<name>A0AAV4UXR4_CAEEX</name>
<feature type="compositionally biased region" description="Basic and acidic residues" evidence="1">
    <location>
        <begin position="35"/>
        <end position="46"/>
    </location>
</feature>
<feature type="region of interest" description="Disordered" evidence="1">
    <location>
        <begin position="27"/>
        <end position="46"/>
    </location>
</feature>
<gene>
    <name evidence="2" type="primary">AVEN_203255_1</name>
    <name evidence="2" type="ORF">CEXT_237781</name>
</gene>
<sequence length="121" mass="14344">MQNIRAHRADEQIQQDNSDVLVSTAHFRESQSQAVKDERNRQKRLEQRQARRYVVNTRRAIDQQRQQVHRAFTSDSFLRLAFQYEPDVEYYAHSKVDIGTVDKECPHYHALKFKNEPAGLC</sequence>